<dbReference type="AlphaFoldDB" id="A0A7S0R303"/>
<dbReference type="Pfam" id="PF01937">
    <property type="entry name" value="ARMT1-like_dom"/>
    <property type="match status" value="1"/>
</dbReference>
<dbReference type="InterPro" id="IPR035073">
    <property type="entry name" value="At2g17340_3_helix_bundle"/>
</dbReference>
<evidence type="ECO:0000259" key="7">
    <source>
        <dbReference type="Pfam" id="PF01937"/>
    </source>
</evidence>
<proteinExistence type="predicted"/>
<dbReference type="Gene3D" id="1.20.1700.10">
    <property type="entry name" value="AF1104-like"/>
    <property type="match status" value="1"/>
</dbReference>
<dbReference type="GO" id="GO:0015937">
    <property type="term" value="P:coenzyme A biosynthetic process"/>
    <property type="evidence" value="ECO:0007669"/>
    <property type="project" value="InterPro"/>
</dbReference>
<dbReference type="PANTHER" id="PTHR12280">
    <property type="entry name" value="PANTOTHENATE KINASE"/>
    <property type="match status" value="1"/>
</dbReference>
<reference evidence="8" key="1">
    <citation type="submission" date="2021-01" db="EMBL/GenBank/DDBJ databases">
        <authorList>
            <person name="Corre E."/>
            <person name="Pelletier E."/>
            <person name="Niang G."/>
            <person name="Scheremetjew M."/>
            <person name="Finn R."/>
            <person name="Kale V."/>
            <person name="Holt S."/>
            <person name="Cochrane G."/>
            <person name="Meng A."/>
            <person name="Brown T."/>
            <person name="Cohen L."/>
        </authorList>
    </citation>
    <scope>NUCLEOTIDE SEQUENCE</scope>
    <source>
        <strain evidence="8">CCMP722</strain>
    </source>
</reference>
<sequence>MTRPNATINPTKIGDKNDMIKDRDGRYVFPLLRDPADYEPCTFPLRKNADDPKHFPTLREWLQVFKKSIPSFRNTASGDSSVRDAKGKAAEFEAEYLKILIAIEKKPNGGPGLEGPGPVDVIKLCGMRDDLLRRLGFMDCFKTIKTQENARSLALLNRTLRQLDEMEESRRLFALLQGIFAGNIFDLGAAASADLYDNSGTDFEGTKDRLQPRPWLIDDATAFAYKWNNHTYKKAIMFVDNAGADVVLGMLPFAREMVRRGTQVVMAANEVPSINDITAQELEQVLELCTDQVLRTAYQEGSLVVVSSGNSLPIIDLRRVSRELADEALDADLVVMEGMGRAIETNLYAQFKCDSLKVGMVKHHEVARCLNGKLYDVVCKFEEIPQDKGEEESFCSMKEPVCAIQ</sequence>
<dbReference type="InterPro" id="IPR002791">
    <property type="entry name" value="ARMT1-like_metal-bd"/>
</dbReference>
<evidence type="ECO:0000256" key="6">
    <source>
        <dbReference type="ARBA" id="ARBA00023211"/>
    </source>
</evidence>
<dbReference type="GO" id="GO:0016787">
    <property type="term" value="F:hydrolase activity"/>
    <property type="evidence" value="ECO:0007669"/>
    <property type="project" value="UniProtKB-KW"/>
</dbReference>
<dbReference type="GO" id="GO:0046872">
    <property type="term" value="F:metal ion binding"/>
    <property type="evidence" value="ECO:0007669"/>
    <property type="project" value="UniProtKB-KW"/>
</dbReference>
<protein>
    <recommendedName>
        <fullName evidence="7">Damage-control phosphatase ARMT1-like metal-binding domain-containing protein</fullName>
    </recommendedName>
</protein>
<dbReference type="PIRSF" id="PIRSF030210">
    <property type="entry name" value="UCP030210"/>
    <property type="match status" value="1"/>
</dbReference>
<evidence type="ECO:0000256" key="4">
    <source>
        <dbReference type="ARBA" id="ARBA00022723"/>
    </source>
</evidence>
<evidence type="ECO:0000256" key="3">
    <source>
        <dbReference type="ARBA" id="ARBA00022596"/>
    </source>
</evidence>
<feature type="domain" description="Damage-control phosphatase ARMT1-like metal-binding" evidence="7">
    <location>
        <begin position="85"/>
        <end position="376"/>
    </location>
</feature>
<dbReference type="FunFam" id="3.40.50.10880:FF:000004">
    <property type="entry name" value="Pantothenate kinase"/>
    <property type="match status" value="1"/>
</dbReference>
<dbReference type="SUPFAM" id="SSF111321">
    <property type="entry name" value="AF1104-like"/>
    <property type="match status" value="1"/>
</dbReference>
<organism evidence="8">
    <name type="scientific">Pyramimonas obovata</name>
    <dbReference type="NCBI Taxonomy" id="1411642"/>
    <lineage>
        <taxon>Eukaryota</taxon>
        <taxon>Viridiplantae</taxon>
        <taxon>Chlorophyta</taxon>
        <taxon>Pyramimonadophyceae</taxon>
        <taxon>Pyramimonadales</taxon>
        <taxon>Pyramimonadaceae</taxon>
        <taxon>Pyramimonas</taxon>
        <taxon>Pyramimonas incertae sedis</taxon>
    </lineage>
</organism>
<keyword evidence="5" id="KW-0378">Hydrolase</keyword>
<keyword evidence="6" id="KW-0464">Manganese</keyword>
<dbReference type="InterPro" id="IPR036075">
    <property type="entry name" value="ARMT-1-like_metal-bd_sf"/>
</dbReference>
<dbReference type="Gene3D" id="1.10.285.20">
    <property type="entry name" value="Uncharacterised protein PF01937, DUF89, domain 2"/>
    <property type="match status" value="1"/>
</dbReference>
<keyword evidence="3" id="KW-0533">Nickel</keyword>
<evidence type="ECO:0000313" key="8">
    <source>
        <dbReference type="EMBL" id="CAD8665612.1"/>
    </source>
</evidence>
<dbReference type="EMBL" id="HBFA01016080">
    <property type="protein sequence ID" value="CAD8665612.1"/>
    <property type="molecule type" value="Transcribed_RNA"/>
</dbReference>
<dbReference type="InterPro" id="IPR004567">
    <property type="entry name" value="Type_II_PanK"/>
</dbReference>
<dbReference type="Gene3D" id="3.40.50.10880">
    <property type="entry name" value="Uncharacterised protein PF01937, DUF89, domain 3"/>
    <property type="match status" value="1"/>
</dbReference>
<evidence type="ECO:0000256" key="5">
    <source>
        <dbReference type="ARBA" id="ARBA00022801"/>
    </source>
</evidence>
<accession>A0A7S0R303</accession>
<name>A0A7S0R303_9CHLO</name>
<dbReference type="GO" id="GO:0004594">
    <property type="term" value="F:pantothenate kinase activity"/>
    <property type="evidence" value="ECO:0007669"/>
    <property type="project" value="TreeGrafter"/>
</dbReference>
<gene>
    <name evidence="8" type="ORF">POBO1169_LOCUS8279</name>
</gene>
<keyword evidence="4" id="KW-0479">Metal-binding</keyword>
<dbReference type="InterPro" id="IPR016949">
    <property type="entry name" value="At2g17340"/>
</dbReference>
<comment type="cofactor">
    <cofactor evidence="1">
        <name>Mn(2+)</name>
        <dbReference type="ChEBI" id="CHEBI:29035"/>
    </cofactor>
</comment>
<evidence type="ECO:0000256" key="2">
    <source>
        <dbReference type="ARBA" id="ARBA00001967"/>
    </source>
</evidence>
<comment type="cofactor">
    <cofactor evidence="2">
        <name>Ni(2+)</name>
        <dbReference type="ChEBI" id="CHEBI:49786"/>
    </cofactor>
</comment>
<evidence type="ECO:0000256" key="1">
    <source>
        <dbReference type="ARBA" id="ARBA00001936"/>
    </source>
</evidence>
<dbReference type="GO" id="GO:0005829">
    <property type="term" value="C:cytosol"/>
    <property type="evidence" value="ECO:0007669"/>
    <property type="project" value="TreeGrafter"/>
</dbReference>
<dbReference type="GO" id="GO:0005634">
    <property type="term" value="C:nucleus"/>
    <property type="evidence" value="ECO:0007669"/>
    <property type="project" value="TreeGrafter"/>
</dbReference>
<dbReference type="GO" id="GO:0005524">
    <property type="term" value="F:ATP binding"/>
    <property type="evidence" value="ECO:0007669"/>
    <property type="project" value="InterPro"/>
</dbReference>
<dbReference type="PANTHER" id="PTHR12280:SF35">
    <property type="entry name" value="4'-PHOSPHOPANTETHEINE PHOSPHATASE"/>
    <property type="match status" value="1"/>
</dbReference>